<dbReference type="InterPro" id="IPR022427">
    <property type="entry name" value="MJ0570_ATP-bd"/>
</dbReference>
<sequence length="204" mass="23077">MNLVSLFSGGKDSTYSIYKAKQERHQIQCLITILPLSDESKLLHFPNIEITKLQSKSMGIPQLYIKSESNETEIEESLLEEVLKKAKSEYGVDGMVHGGILSEFQKNIFEKACSKLNLKLISPLWHKDQIDYMKNLIESGFHFIITSVSSDGLDETWLGKEINLEDLSKLEQLGKKYGFNVNFEGGEAETLVVDCPLFSQPLKI</sequence>
<accession>A0A0F9B4S9</accession>
<dbReference type="PANTHER" id="PTHR12196:SF2">
    <property type="entry name" value="DIPHTHINE--AMMONIA LIGASE"/>
    <property type="match status" value="1"/>
</dbReference>
<dbReference type="Pfam" id="PF01902">
    <property type="entry name" value="Diphthami_syn_2"/>
    <property type="match status" value="1"/>
</dbReference>
<dbReference type="CDD" id="cd01994">
    <property type="entry name" value="AANH_PF0828-like"/>
    <property type="match status" value="1"/>
</dbReference>
<dbReference type="InterPro" id="IPR030662">
    <property type="entry name" value="DPH6/MJ0570"/>
</dbReference>
<dbReference type="InterPro" id="IPR002761">
    <property type="entry name" value="Diphthami_syn_dom"/>
</dbReference>
<feature type="domain" description="Diphthamide synthase" evidence="1">
    <location>
        <begin position="1"/>
        <end position="204"/>
    </location>
</feature>
<dbReference type="NCBIfam" id="TIGR03679">
    <property type="entry name" value="arCOG00187"/>
    <property type="match status" value="1"/>
</dbReference>
<evidence type="ECO:0000313" key="2">
    <source>
        <dbReference type="EMBL" id="KKL08777.1"/>
    </source>
</evidence>
<feature type="non-terminal residue" evidence="2">
    <location>
        <position position="204"/>
    </location>
</feature>
<name>A0A0F9B4S9_9ZZZZ</name>
<dbReference type="Gene3D" id="3.90.1490.10">
    <property type="entry name" value="putative n-type atp pyrophosphatase, domain 2"/>
    <property type="match status" value="1"/>
</dbReference>
<comment type="caution">
    <text evidence="2">The sequence shown here is derived from an EMBL/GenBank/DDBJ whole genome shotgun (WGS) entry which is preliminary data.</text>
</comment>
<gene>
    <name evidence="2" type="ORF">LCGC14_2572460</name>
</gene>
<evidence type="ECO:0000259" key="1">
    <source>
        <dbReference type="Pfam" id="PF01902"/>
    </source>
</evidence>
<dbReference type="PANTHER" id="PTHR12196">
    <property type="entry name" value="DOMAIN OF UNKNOWN FUNCTION 71 DUF71 -CONTAINING PROTEIN"/>
    <property type="match status" value="1"/>
</dbReference>
<dbReference type="InterPro" id="IPR014729">
    <property type="entry name" value="Rossmann-like_a/b/a_fold"/>
</dbReference>
<organism evidence="2">
    <name type="scientific">marine sediment metagenome</name>
    <dbReference type="NCBI Taxonomy" id="412755"/>
    <lineage>
        <taxon>unclassified sequences</taxon>
        <taxon>metagenomes</taxon>
        <taxon>ecological metagenomes</taxon>
    </lineage>
</organism>
<dbReference type="Gene3D" id="3.40.50.620">
    <property type="entry name" value="HUPs"/>
    <property type="match status" value="1"/>
</dbReference>
<dbReference type="NCBIfam" id="TIGR00290">
    <property type="entry name" value="MJ0570_dom"/>
    <property type="match status" value="1"/>
</dbReference>
<dbReference type="GO" id="GO:0017178">
    <property type="term" value="F:diphthine-ammonia ligase activity"/>
    <property type="evidence" value="ECO:0007669"/>
    <property type="project" value="TreeGrafter"/>
</dbReference>
<dbReference type="AlphaFoldDB" id="A0A0F9B4S9"/>
<protein>
    <recommendedName>
        <fullName evidence="1">Diphthamide synthase domain-containing protein</fullName>
    </recommendedName>
</protein>
<reference evidence="2" key="1">
    <citation type="journal article" date="2015" name="Nature">
        <title>Complex archaea that bridge the gap between prokaryotes and eukaryotes.</title>
        <authorList>
            <person name="Spang A."/>
            <person name="Saw J.H."/>
            <person name="Jorgensen S.L."/>
            <person name="Zaremba-Niedzwiedzka K."/>
            <person name="Martijn J."/>
            <person name="Lind A.E."/>
            <person name="van Eijk R."/>
            <person name="Schleper C."/>
            <person name="Guy L."/>
            <person name="Ettema T.J."/>
        </authorList>
    </citation>
    <scope>NUCLEOTIDE SEQUENCE</scope>
</reference>
<dbReference type="SUPFAM" id="SSF52402">
    <property type="entry name" value="Adenine nucleotide alpha hydrolases-like"/>
    <property type="match status" value="1"/>
</dbReference>
<proteinExistence type="predicted"/>
<dbReference type="PIRSF" id="PIRSF039123">
    <property type="entry name" value="Diphthamide_synthase"/>
    <property type="match status" value="1"/>
</dbReference>
<dbReference type="GO" id="GO:0017183">
    <property type="term" value="P:protein histidyl modification to diphthamide"/>
    <property type="evidence" value="ECO:0007669"/>
    <property type="project" value="TreeGrafter"/>
</dbReference>
<dbReference type="EMBL" id="LAZR01042742">
    <property type="protein sequence ID" value="KKL08777.1"/>
    <property type="molecule type" value="Genomic_DNA"/>
</dbReference>